<evidence type="ECO:0000313" key="1">
    <source>
        <dbReference type="EMBL" id="MCQ6958368.1"/>
    </source>
</evidence>
<name>A0ABT1T193_9SPHI</name>
<comment type="caution">
    <text evidence="1">The sequence shown here is derived from an EMBL/GenBank/DDBJ whole genome shotgun (WGS) entry which is preliminary data.</text>
</comment>
<sequence>MLVNFIRYNNTGVGKLMIHFRATGQHLPFYAGNWIYELNKAGTAAAHTGTQAKARYGKMV</sequence>
<gene>
    <name evidence="1" type="ORF">NPE20_10380</name>
</gene>
<reference evidence="1 2" key="1">
    <citation type="submission" date="2022-07" db="EMBL/GenBank/DDBJ databases">
        <title>Mucilaginibacter sp. JC4.</title>
        <authorList>
            <person name="Le V."/>
            <person name="Ko S.-R."/>
            <person name="Ahn C.-Y."/>
            <person name="Oh H.-M."/>
        </authorList>
    </citation>
    <scope>NUCLEOTIDE SEQUENCE [LARGE SCALE GENOMIC DNA]</scope>
    <source>
        <strain evidence="1 2">JC4</strain>
    </source>
</reference>
<proteinExistence type="predicted"/>
<accession>A0ABT1T193</accession>
<protein>
    <submittedName>
        <fullName evidence="1">Uncharacterized protein</fullName>
    </submittedName>
</protein>
<keyword evidence="2" id="KW-1185">Reference proteome</keyword>
<dbReference type="EMBL" id="JANHOH010000001">
    <property type="protein sequence ID" value="MCQ6958368.1"/>
    <property type="molecule type" value="Genomic_DNA"/>
</dbReference>
<organism evidence="1 2">
    <name type="scientific">Mucilaginibacter aquariorum</name>
    <dbReference type="NCBI Taxonomy" id="2967225"/>
    <lineage>
        <taxon>Bacteria</taxon>
        <taxon>Pseudomonadati</taxon>
        <taxon>Bacteroidota</taxon>
        <taxon>Sphingobacteriia</taxon>
        <taxon>Sphingobacteriales</taxon>
        <taxon>Sphingobacteriaceae</taxon>
        <taxon>Mucilaginibacter</taxon>
    </lineage>
</organism>
<dbReference type="RefSeq" id="WP_256538543.1">
    <property type="nucleotide sequence ID" value="NZ_JANHOH010000001.1"/>
</dbReference>
<dbReference type="Proteomes" id="UP001204376">
    <property type="component" value="Unassembled WGS sequence"/>
</dbReference>
<evidence type="ECO:0000313" key="2">
    <source>
        <dbReference type="Proteomes" id="UP001204376"/>
    </source>
</evidence>